<dbReference type="PANTHER" id="PTHR34405">
    <property type="entry name" value="CRISPR-ASSOCIATED ENDORIBONUCLEASE CAS2"/>
    <property type="match status" value="1"/>
</dbReference>
<dbReference type="CDD" id="cd09725">
    <property type="entry name" value="Cas2_I_II_III"/>
    <property type="match status" value="1"/>
</dbReference>
<keyword evidence="5 9" id="KW-0255">Endonuclease</keyword>
<dbReference type="GO" id="GO:0016787">
    <property type="term" value="F:hydrolase activity"/>
    <property type="evidence" value="ECO:0007669"/>
    <property type="project" value="UniProtKB-KW"/>
</dbReference>
<comment type="similarity">
    <text evidence="2 9">Belongs to the CRISPR-associated endoribonuclease Cas2 protein family.</text>
</comment>
<evidence type="ECO:0000256" key="2">
    <source>
        <dbReference type="ARBA" id="ARBA00009959"/>
    </source>
</evidence>
<evidence type="ECO:0000256" key="1">
    <source>
        <dbReference type="ARBA" id="ARBA00001946"/>
    </source>
</evidence>
<protein>
    <recommendedName>
        <fullName evidence="9">CRISPR-associated endoribonuclease Cas2</fullName>
        <ecNumber evidence="9">3.1.-.-</ecNumber>
    </recommendedName>
</protein>
<gene>
    <name evidence="9" type="primary">cas2</name>
    <name evidence="10" type="ORF">SAMN06264365_13248</name>
</gene>
<dbReference type="Pfam" id="PF09827">
    <property type="entry name" value="CRISPR_Cas2"/>
    <property type="match status" value="1"/>
</dbReference>
<keyword evidence="11" id="KW-1185">Reference proteome</keyword>
<keyword evidence="4 9" id="KW-0479">Metal-binding</keyword>
<comment type="subunit">
    <text evidence="9">Homodimer, forms a heterotetramer with a Cas1 homodimer.</text>
</comment>
<evidence type="ECO:0000256" key="9">
    <source>
        <dbReference type="HAMAP-Rule" id="MF_01471"/>
    </source>
</evidence>
<dbReference type="EC" id="3.1.-.-" evidence="9"/>
<feature type="binding site" evidence="9">
    <location>
        <position position="14"/>
    </location>
    <ligand>
        <name>Mg(2+)</name>
        <dbReference type="ChEBI" id="CHEBI:18420"/>
        <note>catalytic</note>
    </ligand>
</feature>
<keyword evidence="6 9" id="KW-0378">Hydrolase</keyword>
<dbReference type="GO" id="GO:0046872">
    <property type="term" value="F:metal ion binding"/>
    <property type="evidence" value="ECO:0007669"/>
    <property type="project" value="UniProtKB-UniRule"/>
</dbReference>
<dbReference type="InterPro" id="IPR021127">
    <property type="entry name" value="CRISPR_associated_Cas2"/>
</dbReference>
<evidence type="ECO:0000256" key="4">
    <source>
        <dbReference type="ARBA" id="ARBA00022723"/>
    </source>
</evidence>
<dbReference type="Gene3D" id="3.30.70.240">
    <property type="match status" value="1"/>
</dbReference>
<accession>A0A239J3C2</accession>
<dbReference type="GO" id="GO:0043571">
    <property type="term" value="P:maintenance of CRISPR repeat elements"/>
    <property type="evidence" value="ECO:0007669"/>
    <property type="project" value="UniProtKB-UniRule"/>
</dbReference>
<dbReference type="EMBL" id="FZNR01000032">
    <property type="protein sequence ID" value="SNT00299.1"/>
    <property type="molecule type" value="Genomic_DNA"/>
</dbReference>
<dbReference type="HAMAP" id="MF_01471">
    <property type="entry name" value="Cas2"/>
    <property type="match status" value="1"/>
</dbReference>
<keyword evidence="8 9" id="KW-0051">Antiviral defense</keyword>
<sequence length="100" mass="11186">MSVDDVRRYLIAYDVADDVRRTKVAKKLESYGDRVQYSVFVVDIRPAKLVRLRAQLIALIDQSTDSVLFGNLGALRESRSRSLDVIGRSRPVTGHGPAIL</sequence>
<evidence type="ECO:0000256" key="8">
    <source>
        <dbReference type="ARBA" id="ARBA00023118"/>
    </source>
</evidence>
<proteinExistence type="inferred from homology"/>
<dbReference type="NCBIfam" id="TIGR01573">
    <property type="entry name" value="cas2"/>
    <property type="match status" value="1"/>
</dbReference>
<name>A0A239J3C2_9ACTN</name>
<dbReference type="Proteomes" id="UP000198415">
    <property type="component" value="Unassembled WGS sequence"/>
</dbReference>
<dbReference type="RefSeq" id="WP_089298804.1">
    <property type="nucleotide sequence ID" value="NZ_BOMU01000122.1"/>
</dbReference>
<evidence type="ECO:0000256" key="3">
    <source>
        <dbReference type="ARBA" id="ARBA00022722"/>
    </source>
</evidence>
<dbReference type="InterPro" id="IPR019199">
    <property type="entry name" value="Virulence_VapD/CRISPR_Cas2"/>
</dbReference>
<dbReference type="SUPFAM" id="SSF143430">
    <property type="entry name" value="TTP0101/SSO1404-like"/>
    <property type="match status" value="1"/>
</dbReference>
<comment type="function">
    <text evidence="9">CRISPR (clustered regularly interspaced short palindromic repeat), is an adaptive immune system that provides protection against mobile genetic elements (viruses, transposable elements and conjugative plasmids). CRISPR clusters contain sequences complementary to antecedent mobile elements and target invading nucleic acids. CRISPR clusters are transcribed and processed into CRISPR RNA (crRNA). Functions as a ssRNA-specific endoribonuclease. Involved in the integration of spacer DNA into the CRISPR cassette.</text>
</comment>
<dbReference type="OrthoDB" id="9798176at2"/>
<evidence type="ECO:0000313" key="10">
    <source>
        <dbReference type="EMBL" id="SNT00299.1"/>
    </source>
</evidence>
<dbReference type="AlphaFoldDB" id="A0A239J3C2"/>
<keyword evidence="7 9" id="KW-0460">Magnesium</keyword>
<dbReference type="GO" id="GO:0004521">
    <property type="term" value="F:RNA endonuclease activity"/>
    <property type="evidence" value="ECO:0007669"/>
    <property type="project" value="InterPro"/>
</dbReference>
<evidence type="ECO:0000256" key="6">
    <source>
        <dbReference type="ARBA" id="ARBA00022801"/>
    </source>
</evidence>
<reference evidence="10 11" key="1">
    <citation type="submission" date="2017-06" db="EMBL/GenBank/DDBJ databases">
        <authorList>
            <person name="Kim H.J."/>
            <person name="Triplett B.A."/>
        </authorList>
    </citation>
    <scope>NUCLEOTIDE SEQUENCE [LARGE SCALE GENOMIC DNA]</scope>
    <source>
        <strain evidence="10 11">DSM 43151</strain>
    </source>
</reference>
<evidence type="ECO:0000313" key="11">
    <source>
        <dbReference type="Proteomes" id="UP000198415"/>
    </source>
</evidence>
<organism evidence="10 11">
    <name type="scientific">Actinoplanes regularis</name>
    <dbReference type="NCBI Taxonomy" id="52697"/>
    <lineage>
        <taxon>Bacteria</taxon>
        <taxon>Bacillati</taxon>
        <taxon>Actinomycetota</taxon>
        <taxon>Actinomycetes</taxon>
        <taxon>Micromonosporales</taxon>
        <taxon>Micromonosporaceae</taxon>
        <taxon>Actinoplanes</taxon>
    </lineage>
</organism>
<evidence type="ECO:0000256" key="7">
    <source>
        <dbReference type="ARBA" id="ARBA00022842"/>
    </source>
</evidence>
<dbReference type="PANTHER" id="PTHR34405:SF3">
    <property type="entry name" value="CRISPR-ASSOCIATED ENDORIBONUCLEASE CAS2 3"/>
    <property type="match status" value="1"/>
</dbReference>
<comment type="cofactor">
    <cofactor evidence="1 9">
        <name>Mg(2+)</name>
        <dbReference type="ChEBI" id="CHEBI:18420"/>
    </cofactor>
</comment>
<evidence type="ECO:0000256" key="5">
    <source>
        <dbReference type="ARBA" id="ARBA00022759"/>
    </source>
</evidence>
<dbReference type="GO" id="GO:0051607">
    <property type="term" value="P:defense response to virus"/>
    <property type="evidence" value="ECO:0007669"/>
    <property type="project" value="UniProtKB-UniRule"/>
</dbReference>
<keyword evidence="3 9" id="KW-0540">Nuclease</keyword>